<keyword evidence="3" id="KW-0472">Membrane</keyword>
<accession>A0ABP6PZM4</accession>
<feature type="region of interest" description="Disordered" evidence="2">
    <location>
        <begin position="1"/>
        <end position="25"/>
    </location>
</feature>
<dbReference type="Proteomes" id="UP001501237">
    <property type="component" value="Unassembled WGS sequence"/>
</dbReference>
<evidence type="ECO:0000256" key="3">
    <source>
        <dbReference type="SAM" id="Phobius"/>
    </source>
</evidence>
<dbReference type="InterPro" id="IPR005754">
    <property type="entry name" value="Sortase"/>
</dbReference>
<keyword evidence="3" id="KW-1133">Transmembrane helix</keyword>
<keyword evidence="3" id="KW-0812">Transmembrane</keyword>
<evidence type="ECO:0000256" key="1">
    <source>
        <dbReference type="ARBA" id="ARBA00022801"/>
    </source>
</evidence>
<dbReference type="EMBL" id="BAAAUV010000002">
    <property type="protein sequence ID" value="GAA3196915.1"/>
    <property type="molecule type" value="Genomic_DNA"/>
</dbReference>
<feature type="transmembrane region" description="Helical" evidence="3">
    <location>
        <begin position="271"/>
        <end position="289"/>
    </location>
</feature>
<gene>
    <name evidence="4" type="ORF">GCM10010468_07780</name>
</gene>
<dbReference type="InterPro" id="IPR023365">
    <property type="entry name" value="Sortase_dom-sf"/>
</dbReference>
<dbReference type="RefSeq" id="WP_344822181.1">
    <property type="nucleotide sequence ID" value="NZ_BAAAUV010000002.1"/>
</dbReference>
<feature type="transmembrane region" description="Helical" evidence="3">
    <location>
        <begin position="27"/>
        <end position="52"/>
    </location>
</feature>
<dbReference type="SUPFAM" id="SSF63817">
    <property type="entry name" value="Sortase"/>
    <property type="match status" value="1"/>
</dbReference>
<protein>
    <submittedName>
        <fullName evidence="4">Sortase</fullName>
    </submittedName>
</protein>
<evidence type="ECO:0000256" key="2">
    <source>
        <dbReference type="SAM" id="MobiDB-lite"/>
    </source>
</evidence>
<proteinExistence type="predicted"/>
<feature type="transmembrane region" description="Helical" evidence="3">
    <location>
        <begin position="240"/>
        <end position="259"/>
    </location>
</feature>
<dbReference type="Gene3D" id="2.40.260.10">
    <property type="entry name" value="Sortase"/>
    <property type="match status" value="1"/>
</dbReference>
<keyword evidence="1" id="KW-0378">Hydrolase</keyword>
<dbReference type="Pfam" id="PF04203">
    <property type="entry name" value="Sortase"/>
    <property type="match status" value="1"/>
</dbReference>
<reference evidence="5" key="1">
    <citation type="journal article" date="2019" name="Int. J. Syst. Evol. Microbiol.">
        <title>The Global Catalogue of Microorganisms (GCM) 10K type strain sequencing project: providing services to taxonomists for standard genome sequencing and annotation.</title>
        <authorList>
            <consortium name="The Broad Institute Genomics Platform"/>
            <consortium name="The Broad Institute Genome Sequencing Center for Infectious Disease"/>
            <person name="Wu L."/>
            <person name="Ma J."/>
        </authorList>
    </citation>
    <scope>NUCLEOTIDE SEQUENCE [LARGE SCALE GENOMIC DNA]</scope>
    <source>
        <strain evidence="5">JCM 9377</strain>
    </source>
</reference>
<evidence type="ECO:0000313" key="5">
    <source>
        <dbReference type="Proteomes" id="UP001501237"/>
    </source>
</evidence>
<name>A0ABP6PZM4_9ACTN</name>
<keyword evidence="5" id="KW-1185">Reference proteome</keyword>
<feature type="compositionally biased region" description="Low complexity" evidence="2">
    <location>
        <begin position="1"/>
        <end position="11"/>
    </location>
</feature>
<comment type="caution">
    <text evidence="4">The sequence shown here is derived from an EMBL/GenBank/DDBJ whole genome shotgun (WGS) entry which is preliminary data.</text>
</comment>
<sequence>MTAVEVRPAAEAAEETPPTPPEGRGSAVLRMTGVSVSLLGVLLLGFVGYLALLSPLQHDRDQVTLYADFRYALAQGTAPVGADIDPGTAVAVLTVPRLGLREVVVEGTSSAELAHGPGHRRDTPLPGQPGVSVLLGRAGTYGGPFGGIGRLHSGDVITVATGQGLASYVVNGLGPQIMTPPAGSSTLVLVTADNRVAPTGEVLVTASLTSQPVPGNSAKRPVIGASEVGLTSDTAAVVPLMLWAEALLLAVALTTWSYLRWSRWPTYVTSTPVLLAILWNIFECVARLLPNTL</sequence>
<evidence type="ECO:0000313" key="4">
    <source>
        <dbReference type="EMBL" id="GAA3196915.1"/>
    </source>
</evidence>
<organism evidence="4 5">
    <name type="scientific">Actinocorallia longicatena</name>
    <dbReference type="NCBI Taxonomy" id="111803"/>
    <lineage>
        <taxon>Bacteria</taxon>
        <taxon>Bacillati</taxon>
        <taxon>Actinomycetota</taxon>
        <taxon>Actinomycetes</taxon>
        <taxon>Streptosporangiales</taxon>
        <taxon>Thermomonosporaceae</taxon>
        <taxon>Actinocorallia</taxon>
    </lineage>
</organism>